<dbReference type="KEGG" id="pbro:HOP40_08085"/>
<dbReference type="Proteomes" id="UP000505377">
    <property type="component" value="Chromosome"/>
</dbReference>
<keyword evidence="2" id="KW-1185">Reference proteome</keyword>
<evidence type="ECO:0000313" key="2">
    <source>
        <dbReference type="Proteomes" id="UP000505377"/>
    </source>
</evidence>
<reference evidence="1 2" key="1">
    <citation type="submission" date="2020-05" db="EMBL/GenBank/DDBJ databases">
        <authorList>
            <person name="Mo P."/>
        </authorList>
    </citation>
    <scope>NUCLEOTIDE SEQUENCE [LARGE SCALE GENOMIC DNA]</scope>
    <source>
        <strain evidence="1 2">Gen01</strain>
    </source>
</reference>
<accession>A0A6M6JH85</accession>
<organism evidence="1 2">
    <name type="scientific">Pseudonocardia broussonetiae</name>
    <dbReference type="NCBI Taxonomy" id="2736640"/>
    <lineage>
        <taxon>Bacteria</taxon>
        <taxon>Bacillati</taxon>
        <taxon>Actinomycetota</taxon>
        <taxon>Actinomycetes</taxon>
        <taxon>Pseudonocardiales</taxon>
        <taxon>Pseudonocardiaceae</taxon>
        <taxon>Pseudonocardia</taxon>
    </lineage>
</organism>
<dbReference type="AlphaFoldDB" id="A0A6M6JH85"/>
<proteinExistence type="predicted"/>
<name>A0A6M6JH85_9PSEU</name>
<gene>
    <name evidence="1" type="ORF">HOP40_08085</name>
</gene>
<protein>
    <recommendedName>
        <fullName evidence="3">HEPN domain-containing protein</fullName>
    </recommendedName>
</protein>
<dbReference type="Gene3D" id="1.20.120.330">
    <property type="entry name" value="Nucleotidyltransferases domain 2"/>
    <property type="match status" value="1"/>
</dbReference>
<dbReference type="EMBL" id="CP053564">
    <property type="protein sequence ID" value="QJY45761.1"/>
    <property type="molecule type" value="Genomic_DNA"/>
</dbReference>
<dbReference type="RefSeq" id="WP_172156226.1">
    <property type="nucleotide sequence ID" value="NZ_CP053564.1"/>
</dbReference>
<sequence length="149" mass="15614">MNAGVGVARAREELFAAHLLGTTGFAAQTVALAYRAALAAAEAALLELGRPPGPEPAAVVAAFLRHVVAERGLDPEAGRLLRSLHNRAELAHDDGAVPTEEGPSAIKDASLVVDTVEAWLTHSDFVAIARSAPKAPRAAPKPRPPRKRR</sequence>
<evidence type="ECO:0008006" key="3">
    <source>
        <dbReference type="Google" id="ProtNLM"/>
    </source>
</evidence>
<evidence type="ECO:0000313" key="1">
    <source>
        <dbReference type="EMBL" id="QJY45761.1"/>
    </source>
</evidence>